<reference evidence="2" key="1">
    <citation type="journal article" date="2019" name="Int. J. Syst. Evol. Microbiol.">
        <title>The Global Catalogue of Microorganisms (GCM) 10K type strain sequencing project: providing services to taxonomists for standard genome sequencing and annotation.</title>
        <authorList>
            <consortium name="The Broad Institute Genomics Platform"/>
            <consortium name="The Broad Institute Genome Sequencing Center for Infectious Disease"/>
            <person name="Wu L."/>
            <person name="Ma J."/>
        </authorList>
    </citation>
    <scope>NUCLEOTIDE SEQUENCE [LARGE SCALE GENOMIC DNA]</scope>
    <source>
        <strain evidence="2">KCTC 52640</strain>
    </source>
</reference>
<sequence>MAPSADLWALLAIAARPPAEASRPVFDALGLSVPAAFEAWQAAYTEAFVVQCVPQASIYLGAHGAIGGETADRVADFRRLLGSTTQPADTACDHVAELLADYAELTALSAADAQAAHARTALFWEHLACWLMPLCDALQRSAPAPYAGWARLVKMGCLAEAQALGAPAQPALHLRRVPAWSIGHDAADIDAAVGALCVPAATGLVLSRADLAAAGQTLGIALVCGSRVFMLTLLMRQDARAALNWLAGEAGRQADARRVEALALGHAATFWAQRAEASEDALAAMADTARPYVDGRVTA</sequence>
<gene>
    <name evidence="1" type="ORF">ACFOSU_10045</name>
</gene>
<accession>A0ABV7ERV8</accession>
<dbReference type="EMBL" id="JBHRSS010000003">
    <property type="protein sequence ID" value="MFC3104236.1"/>
    <property type="molecule type" value="Genomic_DNA"/>
</dbReference>
<evidence type="ECO:0000313" key="1">
    <source>
        <dbReference type="EMBL" id="MFC3104236.1"/>
    </source>
</evidence>
<proteinExistence type="predicted"/>
<protein>
    <submittedName>
        <fullName evidence="1">Molecular chaperone TorD family protein</fullName>
    </submittedName>
</protein>
<name>A0ABV7ERV8_9GAMM</name>
<dbReference type="InterPro" id="IPR036411">
    <property type="entry name" value="TorD-like_sf"/>
</dbReference>
<dbReference type="RefSeq" id="WP_380689020.1">
    <property type="nucleotide sequence ID" value="NZ_JBHRSS010000003.1"/>
</dbReference>
<dbReference type="InterPro" id="IPR020945">
    <property type="entry name" value="DMSO/NO3_reduct_chaperone"/>
</dbReference>
<keyword evidence="2" id="KW-1185">Reference proteome</keyword>
<organism evidence="1 2">
    <name type="scientific">Salinisphaera aquimarina</name>
    <dbReference type="NCBI Taxonomy" id="2094031"/>
    <lineage>
        <taxon>Bacteria</taxon>
        <taxon>Pseudomonadati</taxon>
        <taxon>Pseudomonadota</taxon>
        <taxon>Gammaproteobacteria</taxon>
        <taxon>Salinisphaerales</taxon>
        <taxon>Salinisphaeraceae</taxon>
        <taxon>Salinisphaera</taxon>
    </lineage>
</organism>
<dbReference type="SUPFAM" id="SSF89155">
    <property type="entry name" value="TorD-like"/>
    <property type="match status" value="1"/>
</dbReference>
<dbReference type="Pfam" id="PF02613">
    <property type="entry name" value="Nitrate_red_del"/>
    <property type="match status" value="1"/>
</dbReference>
<dbReference type="Proteomes" id="UP001595462">
    <property type="component" value="Unassembled WGS sequence"/>
</dbReference>
<comment type="caution">
    <text evidence="1">The sequence shown here is derived from an EMBL/GenBank/DDBJ whole genome shotgun (WGS) entry which is preliminary data.</text>
</comment>
<dbReference type="Gene3D" id="1.10.3480.10">
    <property type="entry name" value="TorD-like"/>
    <property type="match status" value="1"/>
</dbReference>
<evidence type="ECO:0000313" key="2">
    <source>
        <dbReference type="Proteomes" id="UP001595462"/>
    </source>
</evidence>